<dbReference type="AlphaFoldDB" id="A0A2K8MFC1"/>
<evidence type="ECO:0000313" key="3">
    <source>
        <dbReference type="Proteomes" id="UP000229081"/>
    </source>
</evidence>
<organism evidence="2 3">
    <name type="scientific">Sphingomonas psychrotolerans</name>
    <dbReference type="NCBI Taxonomy" id="1327635"/>
    <lineage>
        <taxon>Bacteria</taxon>
        <taxon>Pseudomonadati</taxon>
        <taxon>Pseudomonadota</taxon>
        <taxon>Alphaproteobacteria</taxon>
        <taxon>Sphingomonadales</taxon>
        <taxon>Sphingomonadaceae</taxon>
        <taxon>Sphingomonas</taxon>
    </lineage>
</organism>
<keyword evidence="3" id="KW-1185">Reference proteome</keyword>
<evidence type="ECO:0000256" key="1">
    <source>
        <dbReference type="SAM" id="MobiDB-lite"/>
    </source>
</evidence>
<dbReference type="Proteomes" id="UP000229081">
    <property type="component" value="Chromosome"/>
</dbReference>
<protein>
    <submittedName>
        <fullName evidence="2">Uncharacterized protein</fullName>
    </submittedName>
</protein>
<proteinExistence type="predicted"/>
<feature type="region of interest" description="Disordered" evidence="1">
    <location>
        <begin position="1"/>
        <end position="45"/>
    </location>
</feature>
<name>A0A2K8MFC1_9SPHN</name>
<dbReference type="KEGG" id="sphc:CVN68_11910"/>
<dbReference type="EMBL" id="CP024923">
    <property type="protein sequence ID" value="ATY32590.1"/>
    <property type="molecule type" value="Genomic_DNA"/>
</dbReference>
<accession>A0A2K8MFC1</accession>
<sequence>MDGCARGTAFRSDENGGTEPVLRTLDPASGAGSPRSFFGLSPKEGSHCRAERRGLIEHDEVREIANPGISGVRKRSILTAKNTSARSWRGYWSFHA</sequence>
<evidence type="ECO:0000313" key="2">
    <source>
        <dbReference type="EMBL" id="ATY32590.1"/>
    </source>
</evidence>
<gene>
    <name evidence="2" type="ORF">CVN68_11910</name>
</gene>
<reference evidence="2 3" key="1">
    <citation type="submission" date="2017-11" db="EMBL/GenBank/DDBJ databases">
        <title>Complete genome sequence of Sphingomonas sp. Strain Cra20, a psychrotolerant potential plant growth promoting rhizobacteria.</title>
        <authorList>
            <person name="Luo Y."/>
        </authorList>
    </citation>
    <scope>NUCLEOTIDE SEQUENCE [LARGE SCALE GENOMIC DNA]</scope>
    <source>
        <strain evidence="2 3">Cra20</strain>
    </source>
</reference>